<dbReference type="AlphaFoldDB" id="A0A392VZZ5"/>
<comment type="caution">
    <text evidence="2">The sequence shown here is derived from an EMBL/GenBank/DDBJ whole genome shotgun (WGS) entry which is preliminary data.</text>
</comment>
<reference evidence="2 3" key="1">
    <citation type="journal article" date="2018" name="Front. Plant Sci.">
        <title>Red Clover (Trifolium pratense) and Zigzag Clover (T. medium) - A Picture of Genomic Similarities and Differences.</title>
        <authorList>
            <person name="Dluhosova J."/>
            <person name="Istvanek J."/>
            <person name="Nedelnik J."/>
            <person name="Repkova J."/>
        </authorList>
    </citation>
    <scope>NUCLEOTIDE SEQUENCE [LARGE SCALE GENOMIC DNA]</scope>
    <source>
        <strain evidence="3">cv. 10/8</strain>
        <tissue evidence="2">Leaf</tissue>
    </source>
</reference>
<evidence type="ECO:0000313" key="3">
    <source>
        <dbReference type="Proteomes" id="UP000265520"/>
    </source>
</evidence>
<dbReference type="EMBL" id="LXQA011294313">
    <property type="protein sequence ID" value="MCI92215.1"/>
    <property type="molecule type" value="Genomic_DNA"/>
</dbReference>
<feature type="non-terminal residue" evidence="2">
    <location>
        <position position="46"/>
    </location>
</feature>
<evidence type="ECO:0000256" key="1">
    <source>
        <dbReference type="SAM" id="MobiDB-lite"/>
    </source>
</evidence>
<evidence type="ECO:0000313" key="2">
    <source>
        <dbReference type="EMBL" id="MCI92215.1"/>
    </source>
</evidence>
<organism evidence="2 3">
    <name type="scientific">Trifolium medium</name>
    <dbReference type="NCBI Taxonomy" id="97028"/>
    <lineage>
        <taxon>Eukaryota</taxon>
        <taxon>Viridiplantae</taxon>
        <taxon>Streptophyta</taxon>
        <taxon>Embryophyta</taxon>
        <taxon>Tracheophyta</taxon>
        <taxon>Spermatophyta</taxon>
        <taxon>Magnoliopsida</taxon>
        <taxon>eudicotyledons</taxon>
        <taxon>Gunneridae</taxon>
        <taxon>Pentapetalae</taxon>
        <taxon>rosids</taxon>
        <taxon>fabids</taxon>
        <taxon>Fabales</taxon>
        <taxon>Fabaceae</taxon>
        <taxon>Papilionoideae</taxon>
        <taxon>50 kb inversion clade</taxon>
        <taxon>NPAAA clade</taxon>
        <taxon>Hologalegina</taxon>
        <taxon>IRL clade</taxon>
        <taxon>Trifolieae</taxon>
        <taxon>Trifolium</taxon>
    </lineage>
</organism>
<accession>A0A392VZZ5</accession>
<feature type="region of interest" description="Disordered" evidence="1">
    <location>
        <begin position="1"/>
        <end position="46"/>
    </location>
</feature>
<protein>
    <submittedName>
        <fullName evidence="2">Uncharacterized protein</fullName>
    </submittedName>
</protein>
<keyword evidence="3" id="KW-1185">Reference proteome</keyword>
<sequence>MSAAQPKNDPPDDTLPSDEIHTHDVDDDLESCEETHVHSAHNEEDM</sequence>
<dbReference type="Proteomes" id="UP000265520">
    <property type="component" value="Unassembled WGS sequence"/>
</dbReference>
<feature type="compositionally biased region" description="Basic and acidic residues" evidence="1">
    <location>
        <begin position="33"/>
        <end position="46"/>
    </location>
</feature>
<proteinExistence type="predicted"/>
<name>A0A392VZZ5_9FABA</name>